<evidence type="ECO:0000256" key="3">
    <source>
        <dbReference type="ARBA" id="ARBA00012328"/>
    </source>
</evidence>
<dbReference type="InterPro" id="IPR006700">
    <property type="entry name" value="RsmE"/>
</dbReference>
<dbReference type="InterPro" id="IPR015947">
    <property type="entry name" value="PUA-like_sf"/>
</dbReference>
<dbReference type="GO" id="GO:0070042">
    <property type="term" value="F:rRNA (uridine-N3-)-methyltransferase activity"/>
    <property type="evidence" value="ECO:0007669"/>
    <property type="project" value="TreeGrafter"/>
</dbReference>
<evidence type="ECO:0000256" key="10">
    <source>
        <dbReference type="ARBA" id="ARBA00025699"/>
    </source>
</evidence>
<evidence type="ECO:0000256" key="12">
    <source>
        <dbReference type="PIRNR" id="PIRNR015601"/>
    </source>
</evidence>
<dbReference type="SUPFAM" id="SSF75217">
    <property type="entry name" value="alpha/beta knot"/>
    <property type="match status" value="1"/>
</dbReference>
<dbReference type="GO" id="GO:0005737">
    <property type="term" value="C:cytoplasm"/>
    <property type="evidence" value="ECO:0007669"/>
    <property type="project" value="UniProtKB-SubCell"/>
</dbReference>
<keyword evidence="7 12" id="KW-0489">Methyltransferase</keyword>
<dbReference type="Proteomes" id="UP000198339">
    <property type="component" value="Unassembled WGS sequence"/>
</dbReference>
<evidence type="ECO:0000313" key="16">
    <source>
        <dbReference type="Proteomes" id="UP000198339"/>
    </source>
</evidence>
<dbReference type="Pfam" id="PF04452">
    <property type="entry name" value="Methyltrans_RNA"/>
    <property type="match status" value="1"/>
</dbReference>
<feature type="domain" description="Ribosomal RNA small subunit methyltransferase E PUA-like" evidence="14">
    <location>
        <begin position="41"/>
        <end position="88"/>
    </location>
</feature>
<evidence type="ECO:0000259" key="14">
    <source>
        <dbReference type="Pfam" id="PF20260"/>
    </source>
</evidence>
<evidence type="ECO:0000256" key="4">
    <source>
        <dbReference type="ARBA" id="ARBA00013673"/>
    </source>
</evidence>
<keyword evidence="8 12" id="KW-0808">Transferase</keyword>
<dbReference type="GO" id="GO:0070475">
    <property type="term" value="P:rRNA base methylation"/>
    <property type="evidence" value="ECO:0007669"/>
    <property type="project" value="TreeGrafter"/>
</dbReference>
<feature type="domain" description="Ribosomal RNA small subunit methyltransferase E methyltransferase" evidence="13">
    <location>
        <begin position="99"/>
        <end position="250"/>
    </location>
</feature>
<evidence type="ECO:0000256" key="2">
    <source>
        <dbReference type="ARBA" id="ARBA00005528"/>
    </source>
</evidence>
<evidence type="ECO:0000256" key="6">
    <source>
        <dbReference type="ARBA" id="ARBA00022552"/>
    </source>
</evidence>
<dbReference type="PIRSF" id="PIRSF015601">
    <property type="entry name" value="MTase_slr0722"/>
    <property type="match status" value="1"/>
</dbReference>
<sequence>MGARASFCYRSAMPATPAWPPASTPRLFVDQPLGPDAAPTLDGAAAHYLLNVMRMKPGDPLLLFDDRSGEWLATVADASKRALTLRVERQTRDRETVPDLWLCFAPVKKARLDWIIEKATELGVRRLQPVITERTIVERVKRERLEAQIVEACEQCGRTALPELADPVKLPALLADWPAGRALLFADEAGGAPLARLDAPAPAAILTGPEGGFTTRERELLLQAPAVRRMTLGPRILRAETAAIAAMAAWMAAHGDWRAAGEGADAGAADII</sequence>
<accession>A0A239HPV5</accession>
<dbReference type="Gene3D" id="3.40.1280.10">
    <property type="match status" value="1"/>
</dbReference>
<comment type="subcellular location">
    <subcellularLocation>
        <location evidence="1 12">Cytoplasm</location>
    </subcellularLocation>
</comment>
<evidence type="ECO:0000313" key="15">
    <source>
        <dbReference type="EMBL" id="SNS83352.1"/>
    </source>
</evidence>
<proteinExistence type="inferred from homology"/>
<evidence type="ECO:0000259" key="13">
    <source>
        <dbReference type="Pfam" id="PF04452"/>
    </source>
</evidence>
<evidence type="ECO:0000256" key="5">
    <source>
        <dbReference type="ARBA" id="ARBA00022490"/>
    </source>
</evidence>
<dbReference type="AlphaFoldDB" id="A0A239HPV5"/>
<evidence type="ECO:0000256" key="8">
    <source>
        <dbReference type="ARBA" id="ARBA00022679"/>
    </source>
</evidence>
<dbReference type="Pfam" id="PF20260">
    <property type="entry name" value="PUA_4"/>
    <property type="match status" value="1"/>
</dbReference>
<dbReference type="InterPro" id="IPR046887">
    <property type="entry name" value="RsmE_PUA-like"/>
</dbReference>
<evidence type="ECO:0000256" key="7">
    <source>
        <dbReference type="ARBA" id="ARBA00022603"/>
    </source>
</evidence>
<keyword evidence="9 12" id="KW-0949">S-adenosyl-L-methionine</keyword>
<reference evidence="15 16" key="1">
    <citation type="submission" date="2017-06" db="EMBL/GenBank/DDBJ databases">
        <authorList>
            <person name="Kim H.J."/>
            <person name="Triplett B.A."/>
        </authorList>
    </citation>
    <scope>NUCLEOTIDE SEQUENCE [LARGE SCALE GENOMIC DNA]</scope>
    <source>
        <strain evidence="15 16">DS15</strain>
    </source>
</reference>
<dbReference type="EC" id="2.1.1.193" evidence="3 12"/>
<organism evidence="15 16">
    <name type="scientific">Sphingopyxis indica</name>
    <dbReference type="NCBI Taxonomy" id="436663"/>
    <lineage>
        <taxon>Bacteria</taxon>
        <taxon>Pseudomonadati</taxon>
        <taxon>Pseudomonadota</taxon>
        <taxon>Alphaproteobacteria</taxon>
        <taxon>Sphingomonadales</taxon>
        <taxon>Sphingomonadaceae</taxon>
        <taxon>Sphingopyxis</taxon>
    </lineage>
</organism>
<dbReference type="InterPro" id="IPR029026">
    <property type="entry name" value="tRNA_m1G_MTases_N"/>
</dbReference>
<keyword evidence="5 12" id="KW-0963">Cytoplasm</keyword>
<dbReference type="InterPro" id="IPR029028">
    <property type="entry name" value="Alpha/beta_knot_MTases"/>
</dbReference>
<dbReference type="CDD" id="cd18084">
    <property type="entry name" value="RsmE-like"/>
    <property type="match status" value="1"/>
</dbReference>
<dbReference type="PANTHER" id="PTHR30027">
    <property type="entry name" value="RIBOSOMAL RNA SMALL SUBUNIT METHYLTRANSFERASE E"/>
    <property type="match status" value="1"/>
</dbReference>
<dbReference type="PANTHER" id="PTHR30027:SF3">
    <property type="entry name" value="16S RRNA (URACIL(1498)-N(3))-METHYLTRANSFERASE"/>
    <property type="match status" value="1"/>
</dbReference>
<dbReference type="EMBL" id="FZPA01000006">
    <property type="protein sequence ID" value="SNS83352.1"/>
    <property type="molecule type" value="Genomic_DNA"/>
</dbReference>
<comment type="similarity">
    <text evidence="2 12">Belongs to the RNA methyltransferase RsmE family.</text>
</comment>
<evidence type="ECO:0000256" key="11">
    <source>
        <dbReference type="ARBA" id="ARBA00047944"/>
    </source>
</evidence>
<gene>
    <name evidence="15" type="ORF">SAMN06295955_10658</name>
</gene>
<name>A0A239HPV5_9SPHN</name>
<protein>
    <recommendedName>
        <fullName evidence="4 12">Ribosomal RNA small subunit methyltransferase E</fullName>
        <ecNumber evidence="3 12">2.1.1.193</ecNumber>
    </recommendedName>
</protein>
<keyword evidence="16" id="KW-1185">Reference proteome</keyword>
<dbReference type="SUPFAM" id="SSF88697">
    <property type="entry name" value="PUA domain-like"/>
    <property type="match status" value="1"/>
</dbReference>
<evidence type="ECO:0000256" key="1">
    <source>
        <dbReference type="ARBA" id="ARBA00004496"/>
    </source>
</evidence>
<dbReference type="NCBIfam" id="TIGR00046">
    <property type="entry name" value="RsmE family RNA methyltransferase"/>
    <property type="match status" value="1"/>
</dbReference>
<keyword evidence="6 12" id="KW-0698">rRNA processing</keyword>
<comment type="catalytic activity">
    <reaction evidence="11 12">
        <text>uridine(1498) in 16S rRNA + S-adenosyl-L-methionine = N(3)-methyluridine(1498) in 16S rRNA + S-adenosyl-L-homocysteine + H(+)</text>
        <dbReference type="Rhea" id="RHEA:42920"/>
        <dbReference type="Rhea" id="RHEA-COMP:10283"/>
        <dbReference type="Rhea" id="RHEA-COMP:10284"/>
        <dbReference type="ChEBI" id="CHEBI:15378"/>
        <dbReference type="ChEBI" id="CHEBI:57856"/>
        <dbReference type="ChEBI" id="CHEBI:59789"/>
        <dbReference type="ChEBI" id="CHEBI:65315"/>
        <dbReference type="ChEBI" id="CHEBI:74502"/>
        <dbReference type="EC" id="2.1.1.193"/>
    </reaction>
</comment>
<dbReference type="Gene3D" id="2.40.240.20">
    <property type="entry name" value="Hypothetical PUA domain-like, domain 1"/>
    <property type="match status" value="1"/>
</dbReference>
<comment type="function">
    <text evidence="10 12">Specifically methylates the N3 position of the uracil ring of uridine 1498 (m3U1498) in 16S rRNA. Acts on the fully assembled 30S ribosomal subunit.</text>
</comment>
<dbReference type="InterPro" id="IPR046886">
    <property type="entry name" value="RsmE_MTase_dom"/>
</dbReference>
<evidence type="ECO:0000256" key="9">
    <source>
        <dbReference type="ARBA" id="ARBA00022691"/>
    </source>
</evidence>
<dbReference type="NCBIfam" id="NF008696">
    <property type="entry name" value="PRK11713.3-5"/>
    <property type="match status" value="1"/>
</dbReference>